<sequence length="101" mass="11805">MASEFSTANFPESEKPYQGTKYRKTTTCAFLSALKNLCTAADQFWESYKQEARKLVQSKTSEVKKLYEQYKTMTEELRMKWRSTSENIQRINVPISSLTEN</sequence>
<dbReference type="RefSeq" id="XP_034234914.1">
    <property type="nucleotide sequence ID" value="XM_034379023.1"/>
</dbReference>
<dbReference type="KEGG" id="tpal:117641568"/>
<dbReference type="AlphaFoldDB" id="A0A6P8ZJ85"/>
<organism evidence="3">
    <name type="scientific">Thrips palmi</name>
    <name type="common">Melon thrips</name>
    <dbReference type="NCBI Taxonomy" id="161013"/>
    <lineage>
        <taxon>Eukaryota</taxon>
        <taxon>Metazoa</taxon>
        <taxon>Ecdysozoa</taxon>
        <taxon>Arthropoda</taxon>
        <taxon>Hexapoda</taxon>
        <taxon>Insecta</taxon>
        <taxon>Pterygota</taxon>
        <taxon>Neoptera</taxon>
        <taxon>Paraneoptera</taxon>
        <taxon>Thysanoptera</taxon>
        <taxon>Terebrantia</taxon>
        <taxon>Thripoidea</taxon>
        <taxon>Thripidae</taxon>
        <taxon>Thrips</taxon>
    </lineage>
</organism>
<evidence type="ECO:0000313" key="3">
    <source>
        <dbReference type="RefSeq" id="XP_034234914.1"/>
    </source>
</evidence>
<proteinExistence type="predicted"/>
<protein>
    <submittedName>
        <fullName evidence="3">Uncharacterized protein LOC117641568</fullName>
    </submittedName>
</protein>
<dbReference type="Proteomes" id="UP000515158">
    <property type="component" value="Unplaced"/>
</dbReference>
<keyword evidence="1" id="KW-0175">Coiled coil</keyword>
<gene>
    <name evidence="3" type="primary">LOC117641568</name>
</gene>
<dbReference type="GeneID" id="117641568"/>
<evidence type="ECO:0000313" key="2">
    <source>
        <dbReference type="Proteomes" id="UP000515158"/>
    </source>
</evidence>
<feature type="coiled-coil region" evidence="1">
    <location>
        <begin position="49"/>
        <end position="76"/>
    </location>
</feature>
<evidence type="ECO:0000256" key="1">
    <source>
        <dbReference type="SAM" id="Coils"/>
    </source>
</evidence>
<accession>A0A6P8ZJ85</accession>
<name>A0A6P8ZJ85_THRPL</name>
<reference evidence="3" key="1">
    <citation type="submission" date="2025-08" db="UniProtKB">
        <authorList>
            <consortium name="RefSeq"/>
        </authorList>
    </citation>
    <scope>IDENTIFICATION</scope>
    <source>
        <tissue evidence="3">Total insect</tissue>
    </source>
</reference>
<keyword evidence="2" id="KW-1185">Reference proteome</keyword>
<dbReference type="InParanoid" id="A0A6P8ZJ85"/>